<proteinExistence type="predicted"/>
<comment type="caution">
    <text evidence="1">The sequence shown here is derived from an EMBL/GenBank/DDBJ whole genome shotgun (WGS) entry which is preliminary data.</text>
</comment>
<dbReference type="EMBL" id="AFCI01001482">
    <property type="protein sequence ID" value="EHC32225.1"/>
    <property type="molecule type" value="Genomic_DNA"/>
</dbReference>
<evidence type="ECO:0000313" key="1">
    <source>
        <dbReference type="EMBL" id="EHC32225.1"/>
    </source>
</evidence>
<organism evidence="1 2">
    <name type="scientific">Salmonella enterica subsp. enterica serovar Adelaide str. A4-669</name>
    <dbReference type="NCBI Taxonomy" id="913063"/>
    <lineage>
        <taxon>Bacteria</taxon>
        <taxon>Pseudomonadati</taxon>
        <taxon>Pseudomonadota</taxon>
        <taxon>Gammaproteobacteria</taxon>
        <taxon>Enterobacterales</taxon>
        <taxon>Enterobacteriaceae</taxon>
        <taxon>Salmonella</taxon>
    </lineage>
</organism>
<name>A0A6C8GJ30_SALET</name>
<protein>
    <submittedName>
        <fullName evidence="1">Uncharacterized protein</fullName>
    </submittedName>
</protein>
<accession>A0A6C8GJ30</accession>
<reference evidence="1 2" key="1">
    <citation type="journal article" date="2011" name="BMC Genomics">
        <title>Genome sequencing reveals diversification of virulence factor content and possible host adaptation in distinct subpopulations of Salmonella enterica.</title>
        <authorList>
            <person name="den Bakker H.C."/>
            <person name="Moreno Switt A.I."/>
            <person name="Govoni G."/>
            <person name="Cummings C.A."/>
            <person name="Ranieri M.L."/>
            <person name="Degoricija L."/>
            <person name="Hoelzer K."/>
            <person name="Rodriguez-Rivera L.D."/>
            <person name="Brown S."/>
            <person name="Bolchacova E."/>
            <person name="Furtado M.R."/>
            <person name="Wiedmann M."/>
        </authorList>
    </citation>
    <scope>NUCLEOTIDE SEQUENCE [LARGE SCALE GENOMIC DNA]</scope>
    <source>
        <strain evidence="1 2">A4-669</strain>
    </source>
</reference>
<dbReference type="AlphaFoldDB" id="A0A6C8GJ30"/>
<sequence>MKLNDMAPKEYKKADDISSAFFNHDPFDQLALRSCAWR</sequence>
<gene>
    <name evidence="1" type="ORF">LTSEADE_4449</name>
</gene>
<dbReference type="Proteomes" id="UP000004906">
    <property type="component" value="Unassembled WGS sequence"/>
</dbReference>
<evidence type="ECO:0000313" key="2">
    <source>
        <dbReference type="Proteomes" id="UP000004906"/>
    </source>
</evidence>